<dbReference type="EMBL" id="LCPJ01000017">
    <property type="protein sequence ID" value="KKU95452.1"/>
    <property type="molecule type" value="Genomic_DNA"/>
</dbReference>
<organism evidence="1 2">
    <name type="scientific">Candidatus Gottesmanbacteria bacterium GW2011_GWA1_48_13</name>
    <dbReference type="NCBI Taxonomy" id="1618439"/>
    <lineage>
        <taxon>Bacteria</taxon>
        <taxon>Candidatus Gottesmaniibacteriota</taxon>
    </lineage>
</organism>
<evidence type="ECO:0000313" key="2">
    <source>
        <dbReference type="Proteomes" id="UP000034661"/>
    </source>
</evidence>
<reference evidence="1 2" key="1">
    <citation type="journal article" date="2015" name="Nature">
        <title>rRNA introns, odd ribosomes, and small enigmatic genomes across a large radiation of phyla.</title>
        <authorList>
            <person name="Brown C.T."/>
            <person name="Hug L.A."/>
            <person name="Thomas B.C."/>
            <person name="Sharon I."/>
            <person name="Castelle C.J."/>
            <person name="Singh A."/>
            <person name="Wilkins M.J."/>
            <person name="Williams K.H."/>
            <person name="Banfield J.F."/>
        </authorList>
    </citation>
    <scope>NUCLEOTIDE SEQUENCE [LARGE SCALE GENOMIC DNA]</scope>
</reference>
<gene>
    <name evidence="1" type="ORF">UY27_C0017G0007</name>
</gene>
<dbReference type="AlphaFoldDB" id="A0A0G1UMK7"/>
<evidence type="ECO:0000313" key="1">
    <source>
        <dbReference type="EMBL" id="KKU95452.1"/>
    </source>
</evidence>
<proteinExistence type="predicted"/>
<dbReference type="Proteomes" id="UP000034661">
    <property type="component" value="Unassembled WGS sequence"/>
</dbReference>
<comment type="caution">
    <text evidence="1">The sequence shown here is derived from an EMBL/GenBank/DDBJ whole genome shotgun (WGS) entry which is preliminary data.</text>
</comment>
<sequence length="68" mass="7788">MSDNEMEPKSPLEQKRADLLAQCGPNEMVEPVYDIYDGYSPFENVEYTVKTVKGYRIVPKNEDGNSQE</sequence>
<protein>
    <submittedName>
        <fullName evidence="1">Uncharacterized protein</fullName>
    </submittedName>
</protein>
<accession>A0A0G1UMK7</accession>
<name>A0A0G1UMK7_9BACT</name>